<sequence length="65" mass="6840">MTYLPVAGRRMVLATVIDIGTRRLVGSSMAEHMRAELVVDALNAAVQTCGGEVPGVIFNSDHGGQ</sequence>
<proteinExistence type="predicted"/>
<dbReference type="SUPFAM" id="SSF53098">
    <property type="entry name" value="Ribonuclease H-like"/>
    <property type="match status" value="1"/>
</dbReference>
<dbReference type="Pfam" id="PF00665">
    <property type="entry name" value="rve"/>
    <property type="match status" value="1"/>
</dbReference>
<dbReference type="Gene3D" id="3.30.420.10">
    <property type="entry name" value="Ribonuclease H-like superfamily/Ribonuclease H"/>
    <property type="match status" value="1"/>
</dbReference>
<dbReference type="PANTHER" id="PTHR46889:SF4">
    <property type="entry name" value="TRANSPOSASE INSO FOR INSERTION SEQUENCE ELEMENT IS911B-RELATED"/>
    <property type="match status" value="1"/>
</dbReference>
<evidence type="ECO:0000313" key="2">
    <source>
        <dbReference type="EMBL" id="MWA07460.1"/>
    </source>
</evidence>
<comment type="caution">
    <text evidence="2">The sequence shown here is derived from an EMBL/GenBank/DDBJ whole genome shotgun (WGS) entry which is preliminary data.</text>
</comment>
<dbReference type="InterPro" id="IPR001584">
    <property type="entry name" value="Integrase_cat-core"/>
</dbReference>
<dbReference type="Proteomes" id="UP000462055">
    <property type="component" value="Unassembled WGS sequence"/>
</dbReference>
<protein>
    <submittedName>
        <fullName evidence="2">DDE-type integrase/transposase/recombinase</fullName>
    </submittedName>
</protein>
<dbReference type="AlphaFoldDB" id="A0A6I4MR13"/>
<dbReference type="InterPro" id="IPR050900">
    <property type="entry name" value="Transposase_IS3/IS150/IS904"/>
</dbReference>
<gene>
    <name evidence="2" type="ORF">F8568_045505</name>
</gene>
<evidence type="ECO:0000259" key="1">
    <source>
        <dbReference type="Pfam" id="PF00665"/>
    </source>
</evidence>
<dbReference type="RefSeq" id="WP_151600401.1">
    <property type="nucleotide sequence ID" value="NZ_WBMS02000076.1"/>
</dbReference>
<dbReference type="InterPro" id="IPR036397">
    <property type="entry name" value="RNaseH_sf"/>
</dbReference>
<evidence type="ECO:0000313" key="3">
    <source>
        <dbReference type="Proteomes" id="UP000462055"/>
    </source>
</evidence>
<dbReference type="GO" id="GO:0015074">
    <property type="term" value="P:DNA integration"/>
    <property type="evidence" value="ECO:0007669"/>
    <property type="project" value="InterPro"/>
</dbReference>
<dbReference type="EMBL" id="WBMS02000076">
    <property type="protein sequence ID" value="MWA07460.1"/>
    <property type="molecule type" value="Genomic_DNA"/>
</dbReference>
<dbReference type="GO" id="GO:0003676">
    <property type="term" value="F:nucleic acid binding"/>
    <property type="evidence" value="ECO:0007669"/>
    <property type="project" value="InterPro"/>
</dbReference>
<organism evidence="2 3">
    <name type="scientific">Actinomadura physcomitrii</name>
    <dbReference type="NCBI Taxonomy" id="2650748"/>
    <lineage>
        <taxon>Bacteria</taxon>
        <taxon>Bacillati</taxon>
        <taxon>Actinomycetota</taxon>
        <taxon>Actinomycetes</taxon>
        <taxon>Streptosporangiales</taxon>
        <taxon>Thermomonosporaceae</taxon>
        <taxon>Actinomadura</taxon>
    </lineage>
</organism>
<name>A0A6I4MR13_9ACTN</name>
<accession>A0A6I4MR13</accession>
<dbReference type="PANTHER" id="PTHR46889">
    <property type="entry name" value="TRANSPOSASE INSF FOR INSERTION SEQUENCE IS3B-RELATED"/>
    <property type="match status" value="1"/>
</dbReference>
<keyword evidence="3" id="KW-1185">Reference proteome</keyword>
<feature type="domain" description="Integrase catalytic" evidence="1">
    <location>
        <begin position="2"/>
        <end position="65"/>
    </location>
</feature>
<reference evidence="2" key="1">
    <citation type="submission" date="2019-12" db="EMBL/GenBank/DDBJ databases">
        <title>Actinomadura physcomitrii sp. nov., a novel actinomycete isolated from moss [Physcomitrium sphaericum (Ludw) Fuernr].</title>
        <authorList>
            <person name="Zhuang X."/>
        </authorList>
    </citation>
    <scope>NUCLEOTIDE SEQUENCE [LARGE SCALE GENOMIC DNA]</scope>
    <source>
        <strain evidence="2">LD22</strain>
    </source>
</reference>
<dbReference type="InterPro" id="IPR012337">
    <property type="entry name" value="RNaseH-like_sf"/>
</dbReference>